<proteinExistence type="inferred from homology"/>
<evidence type="ECO:0000313" key="9">
    <source>
        <dbReference type="EMBL" id="KSW13549.1"/>
    </source>
</evidence>
<dbReference type="PROSITE" id="PS51892">
    <property type="entry name" value="SUBTILASE"/>
    <property type="match status" value="1"/>
</dbReference>
<protein>
    <submittedName>
        <fullName evidence="9">Peptidase S8</fullName>
    </submittedName>
</protein>
<feature type="signal peptide" evidence="7">
    <location>
        <begin position="1"/>
        <end position="35"/>
    </location>
</feature>
<feature type="domain" description="Peptidase S8/S53" evidence="8">
    <location>
        <begin position="63"/>
        <end position="312"/>
    </location>
</feature>
<dbReference type="RefSeq" id="WP_060566298.1">
    <property type="nucleotide sequence ID" value="NZ_CP040006.1"/>
</dbReference>
<dbReference type="AlphaFoldDB" id="A0A0V8RZR3"/>
<feature type="active site" description="Charge relay system" evidence="5">
    <location>
        <position position="104"/>
    </location>
</feature>
<accession>A0A0V8RZR3</accession>
<dbReference type="Pfam" id="PF00082">
    <property type="entry name" value="Peptidase_S8"/>
    <property type="match status" value="1"/>
</dbReference>
<keyword evidence="3 5" id="KW-0378">Hydrolase</keyword>
<evidence type="ECO:0000256" key="3">
    <source>
        <dbReference type="ARBA" id="ARBA00022801"/>
    </source>
</evidence>
<dbReference type="PANTHER" id="PTHR43806">
    <property type="entry name" value="PEPTIDASE S8"/>
    <property type="match status" value="1"/>
</dbReference>
<organism evidence="9 10">
    <name type="scientific">Schaalia odontolytica</name>
    <dbReference type="NCBI Taxonomy" id="1660"/>
    <lineage>
        <taxon>Bacteria</taxon>
        <taxon>Bacillati</taxon>
        <taxon>Actinomycetota</taxon>
        <taxon>Actinomycetes</taxon>
        <taxon>Actinomycetales</taxon>
        <taxon>Actinomycetaceae</taxon>
        <taxon>Schaalia</taxon>
    </lineage>
</organism>
<dbReference type="OrthoDB" id="3266786at2"/>
<comment type="similarity">
    <text evidence="1 5">Belongs to the peptidase S8 family.</text>
</comment>
<evidence type="ECO:0000256" key="2">
    <source>
        <dbReference type="ARBA" id="ARBA00022670"/>
    </source>
</evidence>
<keyword evidence="2 5" id="KW-0645">Protease</keyword>
<dbReference type="CDD" id="cd00306">
    <property type="entry name" value="Peptidases_S8_S53"/>
    <property type="match status" value="1"/>
</dbReference>
<feature type="region of interest" description="Disordered" evidence="6">
    <location>
        <begin position="382"/>
        <end position="404"/>
    </location>
</feature>
<dbReference type="InterPro" id="IPR000209">
    <property type="entry name" value="Peptidase_S8/S53_dom"/>
</dbReference>
<evidence type="ECO:0000259" key="8">
    <source>
        <dbReference type="Pfam" id="PF00082"/>
    </source>
</evidence>
<reference evidence="9 10" key="1">
    <citation type="submission" date="2015-10" db="EMBL/GenBank/DDBJ databases">
        <title>Draft Genome of Actinomyces odontolyticus subsp. actinosynbacter strain XH001.</title>
        <authorList>
            <person name="Mclean J.S."/>
            <person name="He X."/>
        </authorList>
    </citation>
    <scope>NUCLEOTIDE SEQUENCE [LARGE SCALE GENOMIC DNA]</scope>
    <source>
        <strain evidence="9 10">XH001</strain>
    </source>
</reference>
<keyword evidence="7" id="KW-0732">Signal</keyword>
<dbReference type="GO" id="GO:0004252">
    <property type="term" value="F:serine-type endopeptidase activity"/>
    <property type="evidence" value="ECO:0007669"/>
    <property type="project" value="UniProtKB-UniRule"/>
</dbReference>
<dbReference type="InterPro" id="IPR036852">
    <property type="entry name" value="Peptidase_S8/S53_dom_sf"/>
</dbReference>
<dbReference type="SUPFAM" id="SSF52743">
    <property type="entry name" value="Subtilisin-like"/>
    <property type="match status" value="1"/>
</dbReference>
<dbReference type="InterPro" id="IPR050131">
    <property type="entry name" value="Peptidase_S8_subtilisin-like"/>
</dbReference>
<evidence type="ECO:0000256" key="5">
    <source>
        <dbReference type="PROSITE-ProRule" id="PRU01240"/>
    </source>
</evidence>
<feature type="active site" description="Charge relay system" evidence="5">
    <location>
        <position position="264"/>
    </location>
</feature>
<evidence type="ECO:0000256" key="6">
    <source>
        <dbReference type="SAM" id="MobiDB-lite"/>
    </source>
</evidence>
<keyword evidence="4 5" id="KW-0720">Serine protease</keyword>
<dbReference type="Gene3D" id="3.40.50.200">
    <property type="entry name" value="Peptidase S8/S53 domain"/>
    <property type="match status" value="1"/>
</dbReference>
<dbReference type="PRINTS" id="PR00723">
    <property type="entry name" value="SUBTILISIN"/>
</dbReference>
<evidence type="ECO:0000256" key="4">
    <source>
        <dbReference type="ARBA" id="ARBA00022825"/>
    </source>
</evidence>
<feature type="active site" description="Charge relay system" evidence="5">
    <location>
        <position position="72"/>
    </location>
</feature>
<name>A0A0V8RZR3_9ACTO</name>
<comment type="caution">
    <text evidence="9">The sequence shown here is derived from an EMBL/GenBank/DDBJ whole genome shotgun (WGS) entry which is preliminary data.</text>
</comment>
<sequence>MSHLMTRLARRGAGLGAACALAGAVLVFPAAPAQASRAPITSDEQDYYSYYYLGQLHASGYTGRGVTIGLLDGPVNTNIPELQGANIQYMSRCDVESSEDSWEHGTVIAQMISAPEFGIAPEARLNRYTVSLKGDTPSRDCAIGWWDDGYSDTSVLIELALNDGVDVITMSSSYSADTESMRWALARAITQKVPVVAPLGNESEYNPSTSLARMTGVVGASSVYPDGSLTSYSNYGDFVSAASVSRPYARSGITWETGYWQGTSFASPTIASFLALAKQSWPEATGNQLLQALARTGIGGNGGYWNPYTGYGAVDPYVLLTTNPTQFPDENPFLNKGYESIPTQRDIADYADGLVDPRRINADDSYQYRGFDERLTLSHEHGYPTHLGTSPRFHASNASNAKKK</sequence>
<dbReference type="InterPro" id="IPR015500">
    <property type="entry name" value="Peptidase_S8_subtilisin-rel"/>
</dbReference>
<dbReference type="Proteomes" id="UP000054686">
    <property type="component" value="Unassembled WGS sequence"/>
</dbReference>
<evidence type="ECO:0000256" key="7">
    <source>
        <dbReference type="SAM" id="SignalP"/>
    </source>
</evidence>
<evidence type="ECO:0000313" key="10">
    <source>
        <dbReference type="Proteomes" id="UP000054686"/>
    </source>
</evidence>
<dbReference type="EMBL" id="LLVT01000001">
    <property type="protein sequence ID" value="KSW13549.1"/>
    <property type="molecule type" value="Genomic_DNA"/>
</dbReference>
<dbReference type="GO" id="GO:0006508">
    <property type="term" value="P:proteolysis"/>
    <property type="evidence" value="ECO:0007669"/>
    <property type="project" value="UniProtKB-KW"/>
</dbReference>
<dbReference type="PANTHER" id="PTHR43806:SF11">
    <property type="entry name" value="CEREVISIN-RELATED"/>
    <property type="match status" value="1"/>
</dbReference>
<evidence type="ECO:0000256" key="1">
    <source>
        <dbReference type="ARBA" id="ARBA00011073"/>
    </source>
</evidence>
<gene>
    <name evidence="9" type="ORF">APY09_04195</name>
</gene>
<feature type="chain" id="PRO_5006895188" evidence="7">
    <location>
        <begin position="36"/>
        <end position="404"/>
    </location>
</feature>